<keyword evidence="1" id="KW-0175">Coiled coil</keyword>
<accession>A0A1B2J6F9</accession>
<dbReference type="EMBL" id="CP014584">
    <property type="protein sequence ID" value="ANZ73571.1"/>
    <property type="molecule type" value="Genomic_DNA"/>
</dbReference>
<dbReference type="Proteomes" id="UP000094565">
    <property type="component" value="Chromosome 1"/>
</dbReference>
<evidence type="ECO:0000313" key="4">
    <source>
        <dbReference type="Proteomes" id="UP000094565"/>
    </source>
</evidence>
<dbReference type="PANTHER" id="PTHR28199">
    <property type="entry name" value="PROCESSING OF GAS1 AND ALP PROTEIN 2"/>
    <property type="match status" value="1"/>
</dbReference>
<sequence length="143" mass="16561">MFDLQAIYDDFITDVDVYSLIRVIIIVGGYIFLRGIVSTELKKRQLRKQLESDQKKRLLAQGLVDNDAYDVIQPEEGATGVQVEEEIIDDGSWGWGKKTRKEYNRKAKIFEETIKRELEAKQALRSEFNEDSDQDIADLLEDD</sequence>
<organism evidence="3 4">
    <name type="scientific">Komagataella pastoris</name>
    <name type="common">Yeast</name>
    <name type="synonym">Pichia pastoris</name>
    <dbReference type="NCBI Taxonomy" id="4922"/>
    <lineage>
        <taxon>Eukaryota</taxon>
        <taxon>Fungi</taxon>
        <taxon>Dikarya</taxon>
        <taxon>Ascomycota</taxon>
        <taxon>Saccharomycotina</taxon>
        <taxon>Pichiomycetes</taxon>
        <taxon>Pichiales</taxon>
        <taxon>Pichiaceae</taxon>
        <taxon>Komagataella</taxon>
    </lineage>
</organism>
<name>A0A1B2J6F9_PICPA</name>
<evidence type="ECO:0000256" key="1">
    <source>
        <dbReference type="SAM" id="Coils"/>
    </source>
</evidence>
<reference evidence="3 4" key="1">
    <citation type="submission" date="2016-02" db="EMBL/GenBank/DDBJ databases">
        <title>Comparative genomic and transcriptomic foundation for Pichia pastoris.</title>
        <authorList>
            <person name="Love K.R."/>
            <person name="Shah K.A."/>
            <person name="Whittaker C.A."/>
            <person name="Wu J."/>
            <person name="Bartlett M.C."/>
            <person name="Ma D."/>
            <person name="Leeson R.L."/>
            <person name="Priest M."/>
            <person name="Young S.K."/>
            <person name="Love J.C."/>
        </authorList>
    </citation>
    <scope>NUCLEOTIDE SEQUENCE [LARGE SCALE GENOMIC DNA]</scope>
    <source>
        <strain evidence="3 4">ATCC 28485</strain>
    </source>
</reference>
<dbReference type="PANTHER" id="PTHR28199:SF1">
    <property type="entry name" value="PROCESSING OF GAS1 AND ALP PROTEIN 2"/>
    <property type="match status" value="1"/>
</dbReference>
<dbReference type="InterPro" id="IPR011431">
    <property type="entry name" value="Trafficking_Pga2"/>
</dbReference>
<feature type="coiled-coil region" evidence="1">
    <location>
        <begin position="100"/>
        <end position="127"/>
    </location>
</feature>
<keyword evidence="2" id="KW-0812">Transmembrane</keyword>
<keyword evidence="2" id="KW-0472">Membrane</keyword>
<keyword evidence="2" id="KW-1133">Transmembrane helix</keyword>
<dbReference type="Pfam" id="PF07543">
    <property type="entry name" value="PGA2"/>
    <property type="match status" value="1"/>
</dbReference>
<proteinExistence type="predicted"/>
<evidence type="ECO:0000313" key="3">
    <source>
        <dbReference type="EMBL" id="ANZ73571.1"/>
    </source>
</evidence>
<dbReference type="OrthoDB" id="4227028at2759"/>
<protein>
    <submittedName>
        <fullName evidence="3">BA75_01280T0</fullName>
    </submittedName>
</protein>
<dbReference type="AlphaFoldDB" id="A0A1B2J6F9"/>
<feature type="transmembrane region" description="Helical" evidence="2">
    <location>
        <begin position="20"/>
        <end position="37"/>
    </location>
</feature>
<gene>
    <name evidence="3" type="primary">PGA2</name>
    <name evidence="3" type="ORF">ATY40_BA7501280</name>
</gene>
<evidence type="ECO:0000256" key="2">
    <source>
        <dbReference type="SAM" id="Phobius"/>
    </source>
</evidence>
<keyword evidence="4" id="KW-1185">Reference proteome</keyword>
<dbReference type="GO" id="GO:0015031">
    <property type="term" value="P:protein transport"/>
    <property type="evidence" value="ECO:0007669"/>
    <property type="project" value="TreeGrafter"/>
</dbReference>